<reference evidence="3" key="1">
    <citation type="submission" date="2022-04" db="EMBL/GenBank/DDBJ databases">
        <title>Desulfatitalea alkaliphila sp. nov., a novel anaerobic sulfate-reducing bacterium isolated from terrestrial mud volcano, Taman Peninsula, Russia.</title>
        <authorList>
            <person name="Khomyakova M.A."/>
            <person name="Merkel A.Y."/>
            <person name="Slobodkin A.I."/>
        </authorList>
    </citation>
    <scope>NUCLEOTIDE SEQUENCE</scope>
    <source>
        <strain evidence="3">M08but</strain>
    </source>
</reference>
<dbReference type="PROSITE" id="PS51257">
    <property type="entry name" value="PROKAR_LIPOPROTEIN"/>
    <property type="match status" value="1"/>
</dbReference>
<name>A0AA41UI38_9BACT</name>
<evidence type="ECO:0000256" key="1">
    <source>
        <dbReference type="SAM" id="SignalP"/>
    </source>
</evidence>
<proteinExistence type="predicted"/>
<keyword evidence="1" id="KW-0732">Signal</keyword>
<dbReference type="EMBL" id="JALJRB010000006">
    <property type="protein sequence ID" value="MCJ8500340.1"/>
    <property type="molecule type" value="Genomic_DNA"/>
</dbReference>
<dbReference type="SUPFAM" id="SSF53474">
    <property type="entry name" value="alpha/beta-Hydrolases"/>
    <property type="match status" value="1"/>
</dbReference>
<evidence type="ECO:0000259" key="2">
    <source>
        <dbReference type="Pfam" id="PF12740"/>
    </source>
</evidence>
<organism evidence="3 4">
    <name type="scientific">Desulfatitalea alkaliphila</name>
    <dbReference type="NCBI Taxonomy" id="2929485"/>
    <lineage>
        <taxon>Bacteria</taxon>
        <taxon>Pseudomonadati</taxon>
        <taxon>Thermodesulfobacteriota</taxon>
        <taxon>Desulfobacteria</taxon>
        <taxon>Desulfobacterales</taxon>
        <taxon>Desulfosarcinaceae</taxon>
        <taxon>Desulfatitalea</taxon>
    </lineage>
</organism>
<gene>
    <name evidence="3" type="ORF">MRX98_07110</name>
</gene>
<feature type="signal peptide" evidence="1">
    <location>
        <begin position="1"/>
        <end position="30"/>
    </location>
</feature>
<dbReference type="RefSeq" id="WP_246904439.1">
    <property type="nucleotide sequence ID" value="NZ_JALJRB010000006.1"/>
</dbReference>
<dbReference type="InterPro" id="IPR029058">
    <property type="entry name" value="AB_hydrolase_fold"/>
</dbReference>
<evidence type="ECO:0000313" key="4">
    <source>
        <dbReference type="Proteomes" id="UP001165427"/>
    </source>
</evidence>
<dbReference type="GO" id="GO:0016787">
    <property type="term" value="F:hydrolase activity"/>
    <property type="evidence" value="ECO:0007669"/>
    <property type="project" value="UniProtKB-KW"/>
</dbReference>
<dbReference type="Proteomes" id="UP001165427">
    <property type="component" value="Unassembled WGS sequence"/>
</dbReference>
<comment type="caution">
    <text evidence="3">The sequence shown here is derived from an EMBL/GenBank/DDBJ whole genome shotgun (WGS) entry which is preliminary data.</text>
</comment>
<dbReference type="Pfam" id="PF12740">
    <property type="entry name" value="PETase"/>
    <property type="match status" value="1"/>
</dbReference>
<keyword evidence="4" id="KW-1185">Reference proteome</keyword>
<evidence type="ECO:0000313" key="3">
    <source>
        <dbReference type="EMBL" id="MCJ8500340.1"/>
    </source>
</evidence>
<dbReference type="Gene3D" id="3.40.50.1820">
    <property type="entry name" value="alpha/beta hydrolase"/>
    <property type="match status" value="1"/>
</dbReference>
<protein>
    <submittedName>
        <fullName evidence="3">Dienelactone hydrolase family protein</fullName>
    </submittedName>
</protein>
<feature type="domain" description="PET hydrolase/cutinase-like" evidence="2">
    <location>
        <begin position="52"/>
        <end position="304"/>
    </location>
</feature>
<accession>A0AA41UI38</accession>
<dbReference type="InterPro" id="IPR041127">
    <property type="entry name" value="PET_hydrolase/cutinase-like"/>
</dbReference>
<dbReference type="AlphaFoldDB" id="A0AA41UI38"/>
<keyword evidence="3" id="KW-0378">Hydrolase</keyword>
<feature type="chain" id="PRO_5041308357" evidence="1">
    <location>
        <begin position="31"/>
        <end position="314"/>
    </location>
</feature>
<sequence length="314" mass="33817">MKRNASHHKSLTRNSLLVMMCLLLSGLVFACDPGTTSPGVEIDTNTACCADCICRGDAPTQSSYRNGPYRYTSYNLPRTSYRAGATVYYPTNAEPPFAGIVYCPPYTGTESMLAAWGPFFASHGIVLVTMSTTTTMDTVDSRDDQQRDALDALKAEHTRSGSPLQGKLSNRFGVMGWSMGGGATWINASKVAGLKSAMSLAGHNATALDRDARGGNIKCPTLIMNGATDMTILGGMGQSSGVYDAIANNIPKILYEVRGVGHMSWMTPTQPGNAAAELALAFQKTFLEGDTRWGEFIVQEPRNASDWETNIRVR</sequence>